<name>A0A8C8DSP8_9TELE</name>
<dbReference type="InterPro" id="IPR011042">
    <property type="entry name" value="6-blade_b-propeller_TolB-like"/>
</dbReference>
<keyword evidence="11" id="KW-1185">Reference proteome</keyword>
<comment type="similarity">
    <text evidence="2">Belongs to the HHIP family.</text>
</comment>
<dbReference type="Gene3D" id="3.10.250.10">
    <property type="entry name" value="SRCR-like domain"/>
    <property type="match status" value="1"/>
</dbReference>
<dbReference type="SUPFAM" id="SSF56487">
    <property type="entry name" value="SRCR-like"/>
    <property type="match status" value="1"/>
</dbReference>
<dbReference type="AlphaFoldDB" id="A0A8C8DSP8"/>
<evidence type="ECO:0000256" key="1">
    <source>
        <dbReference type="ARBA" id="ARBA00004613"/>
    </source>
</evidence>
<dbReference type="Ensembl" id="ENSOSIT00000028219.1">
    <property type="protein sequence ID" value="ENSOSIP00000026756.1"/>
    <property type="gene ID" value="ENSOSIG00000014064.1"/>
</dbReference>
<dbReference type="Pfam" id="PF07995">
    <property type="entry name" value="GSDH"/>
    <property type="match status" value="1"/>
</dbReference>
<dbReference type="Proteomes" id="UP000694383">
    <property type="component" value="Unplaced"/>
</dbReference>
<organism evidence="10 11">
    <name type="scientific">Oryzias sinensis</name>
    <name type="common">Chinese medaka</name>
    <dbReference type="NCBI Taxonomy" id="183150"/>
    <lineage>
        <taxon>Eukaryota</taxon>
        <taxon>Metazoa</taxon>
        <taxon>Chordata</taxon>
        <taxon>Craniata</taxon>
        <taxon>Vertebrata</taxon>
        <taxon>Euteleostomi</taxon>
        <taxon>Actinopterygii</taxon>
        <taxon>Neopterygii</taxon>
        <taxon>Teleostei</taxon>
        <taxon>Neoteleostei</taxon>
        <taxon>Acanthomorphata</taxon>
        <taxon>Ovalentaria</taxon>
        <taxon>Atherinomorphae</taxon>
        <taxon>Beloniformes</taxon>
        <taxon>Adrianichthyidae</taxon>
        <taxon>Oryziinae</taxon>
        <taxon>Oryzias</taxon>
    </lineage>
</organism>
<dbReference type="PANTHER" id="PTHR19328">
    <property type="entry name" value="HEDGEHOG-INTERACTING PROTEIN"/>
    <property type="match status" value="1"/>
</dbReference>
<dbReference type="SUPFAM" id="SSF50952">
    <property type="entry name" value="Soluble quinoprotein glucose dehydrogenase"/>
    <property type="match status" value="1"/>
</dbReference>
<dbReference type="Gene3D" id="2.120.10.30">
    <property type="entry name" value="TolB, C-terminal domain"/>
    <property type="match status" value="1"/>
</dbReference>
<evidence type="ECO:0000313" key="10">
    <source>
        <dbReference type="Ensembl" id="ENSOSIP00000026756.1"/>
    </source>
</evidence>
<protein>
    <submittedName>
        <fullName evidence="10">HHIP like 1</fullName>
    </submittedName>
</protein>
<dbReference type="InterPro" id="IPR012938">
    <property type="entry name" value="Glc/Sorbosone_DH"/>
</dbReference>
<dbReference type="SMART" id="SM00202">
    <property type="entry name" value="SR"/>
    <property type="match status" value="1"/>
</dbReference>
<accession>A0A8C8DSP8</accession>
<dbReference type="InterPro" id="IPR036772">
    <property type="entry name" value="SRCR-like_dom_sf"/>
</dbReference>
<dbReference type="InterPro" id="IPR011041">
    <property type="entry name" value="Quinoprot_gluc/sorb_DH_b-prop"/>
</dbReference>
<dbReference type="PRINTS" id="PR00258">
    <property type="entry name" value="SPERACTRCPTR"/>
</dbReference>
<feature type="domain" description="SRCR" evidence="9">
    <location>
        <begin position="693"/>
        <end position="796"/>
    </location>
</feature>
<dbReference type="PROSITE" id="PS50287">
    <property type="entry name" value="SRCR_2"/>
    <property type="match status" value="1"/>
</dbReference>
<evidence type="ECO:0000313" key="11">
    <source>
        <dbReference type="Proteomes" id="UP000694383"/>
    </source>
</evidence>
<dbReference type="GO" id="GO:0016020">
    <property type="term" value="C:membrane"/>
    <property type="evidence" value="ECO:0007669"/>
    <property type="project" value="InterPro"/>
</dbReference>
<keyword evidence="3" id="KW-0964">Secreted</keyword>
<dbReference type="GeneTree" id="ENSGT00940000162083"/>
<evidence type="ECO:0000256" key="5">
    <source>
        <dbReference type="ARBA" id="ARBA00023157"/>
    </source>
</evidence>
<feature type="disulfide bond" evidence="7">
    <location>
        <begin position="765"/>
        <end position="775"/>
    </location>
</feature>
<reference evidence="10" key="1">
    <citation type="submission" date="2025-08" db="UniProtKB">
        <authorList>
            <consortium name="Ensembl"/>
        </authorList>
    </citation>
    <scope>IDENTIFICATION</scope>
</reference>
<keyword evidence="5 7" id="KW-1015">Disulfide bond</keyword>
<evidence type="ECO:0000256" key="4">
    <source>
        <dbReference type="ARBA" id="ARBA00022729"/>
    </source>
</evidence>
<feature type="compositionally biased region" description="Low complexity" evidence="8">
    <location>
        <begin position="654"/>
        <end position="666"/>
    </location>
</feature>
<dbReference type="Pfam" id="PF00530">
    <property type="entry name" value="SRCR"/>
    <property type="match status" value="1"/>
</dbReference>
<dbReference type="Pfam" id="PF03024">
    <property type="entry name" value="Folate_rec"/>
    <property type="match status" value="1"/>
</dbReference>
<dbReference type="GO" id="GO:0005576">
    <property type="term" value="C:extracellular region"/>
    <property type="evidence" value="ECO:0007669"/>
    <property type="project" value="UniProtKB-SubCell"/>
</dbReference>
<reference evidence="10" key="2">
    <citation type="submission" date="2025-09" db="UniProtKB">
        <authorList>
            <consortium name="Ensembl"/>
        </authorList>
    </citation>
    <scope>IDENTIFICATION</scope>
</reference>
<proteinExistence type="inferred from homology"/>
<dbReference type="PANTHER" id="PTHR19328:SF32">
    <property type="entry name" value="HHIP-LIKE PROTEIN 1"/>
    <property type="match status" value="1"/>
</dbReference>
<evidence type="ECO:0000256" key="7">
    <source>
        <dbReference type="PROSITE-ProRule" id="PRU00196"/>
    </source>
</evidence>
<dbReference type="InterPro" id="IPR001190">
    <property type="entry name" value="SRCR"/>
</dbReference>
<keyword evidence="6" id="KW-0325">Glycoprotein</keyword>
<comment type="subcellular location">
    <subcellularLocation>
        <location evidence="1">Secreted</location>
    </subcellularLocation>
</comment>
<dbReference type="InterPro" id="IPR018143">
    <property type="entry name" value="Folate_rcpt-like"/>
</dbReference>
<evidence type="ECO:0000256" key="6">
    <source>
        <dbReference type="ARBA" id="ARBA00023180"/>
    </source>
</evidence>
<evidence type="ECO:0000256" key="8">
    <source>
        <dbReference type="SAM" id="MobiDB-lite"/>
    </source>
</evidence>
<evidence type="ECO:0000256" key="3">
    <source>
        <dbReference type="ARBA" id="ARBA00022525"/>
    </source>
</evidence>
<feature type="region of interest" description="Disordered" evidence="8">
    <location>
        <begin position="654"/>
        <end position="682"/>
    </location>
</feature>
<evidence type="ECO:0000256" key="2">
    <source>
        <dbReference type="ARBA" id="ARBA00010658"/>
    </source>
</evidence>
<keyword evidence="4" id="KW-0732">Signal</keyword>
<dbReference type="FunFam" id="3.10.250.10:FF:000001">
    <property type="entry name" value="Lysyl oxidase 4 isoform X1"/>
    <property type="match status" value="1"/>
</dbReference>
<sequence length="804" mass="89677">MASPSAAVGARPLLEARSQAGLGALALCVTSVAPHPQCLDFKPPFRPLRELQFCVMYKDFGCCDYQKDQELMAKFNRIVDNFDYHGYAGCAGYVMELLCQECSPYAAHLFDAEDPSTPLRTIPGLCPDYCSQIWSKCHFAIPLLSNDSSIISSKDNQTRLCQHLQLDDADYCYPHLLSNQRLTKDLGRVQTDVDGCLYLCLEEVANGLRNPLAMVHANDGTHRFFVAEQVGLVWTYLPDRSRLGKPFLNITKAVLTSSWEGDERGFLGITFHPKYKYNGKLYVYYSVEVGFDERIRISEFKVSSHDMNMVDHTSERVLLEIDEPASNHNGGQVLFGDDGYLYIFTGDGGMAGDPFGKYGNSQNKSALLGKVLRLDVDDNEKGPLYKIPPDNPFVHMQGARPEVYAYGVRNMWRCSVDRGDPKTKEGKGRIFCGDVGQNKFEEVDIIEKGRNYGWRAKEGFSCYDKKLCANSSLDDVLPIYAYPHKMGKSVTGGYVYRGCEYPNLNGMYIFGDFMSGRLMSLKVDTSTGTWNYNEICMGMGLTCAFPGLINNYYPYIISFGEDESGELYFMSTGVPRATARSGVVYKVVDPSRRAPPRQCHYDPLPVRVKSNLIKFVPQETLIGVDLPNNKVEPQPTESSDLLQELIDQLGTSLITTTPIPTTTRPSRSTKRKGKRKKGKHRTAAVPELHNGAVRLVNDDQEGKDRGRVEIYINGEWGTVCDDLWTIKNAEVVCRQLGFRYALGASRNSEFGEGRGLRILLDDVQCVGTESSLLTCTHAGVGMHNCAHYEDAGVICANSEHVVEA</sequence>
<comment type="caution">
    <text evidence="7">Lacks conserved residue(s) required for the propagation of feature annotation.</text>
</comment>
<feature type="compositionally biased region" description="Basic residues" evidence="8">
    <location>
        <begin position="667"/>
        <end position="682"/>
    </location>
</feature>
<evidence type="ECO:0000259" key="9">
    <source>
        <dbReference type="PROSITE" id="PS50287"/>
    </source>
</evidence>